<keyword evidence="3" id="KW-1185">Reference proteome</keyword>
<reference evidence="3" key="1">
    <citation type="journal article" date="2012" name="Science">
        <title>The Paleozoic origin of enzymatic lignin decomposition reconstructed from 31 fungal genomes.</title>
        <authorList>
            <person name="Floudas D."/>
            <person name="Binder M."/>
            <person name="Riley R."/>
            <person name="Barry K."/>
            <person name="Blanchette R.A."/>
            <person name="Henrissat B."/>
            <person name="Martinez A.T."/>
            <person name="Otillar R."/>
            <person name="Spatafora J.W."/>
            <person name="Yadav J.S."/>
            <person name="Aerts A."/>
            <person name="Benoit I."/>
            <person name="Boyd A."/>
            <person name="Carlson A."/>
            <person name="Copeland A."/>
            <person name="Coutinho P.M."/>
            <person name="de Vries R.P."/>
            <person name="Ferreira P."/>
            <person name="Findley K."/>
            <person name="Foster B."/>
            <person name="Gaskell J."/>
            <person name="Glotzer D."/>
            <person name="Gorecki P."/>
            <person name="Heitman J."/>
            <person name="Hesse C."/>
            <person name="Hori C."/>
            <person name="Igarashi K."/>
            <person name="Jurgens J.A."/>
            <person name="Kallen N."/>
            <person name="Kersten P."/>
            <person name="Kohler A."/>
            <person name="Kuees U."/>
            <person name="Kumar T.K.A."/>
            <person name="Kuo A."/>
            <person name="LaButti K."/>
            <person name="Larrondo L.F."/>
            <person name="Lindquist E."/>
            <person name="Ling A."/>
            <person name="Lombard V."/>
            <person name="Lucas S."/>
            <person name="Lundell T."/>
            <person name="Martin R."/>
            <person name="McLaughlin D.J."/>
            <person name="Morgenstern I."/>
            <person name="Morin E."/>
            <person name="Murat C."/>
            <person name="Nagy L.G."/>
            <person name="Nolan M."/>
            <person name="Ohm R.A."/>
            <person name="Patyshakuliyeva A."/>
            <person name="Rokas A."/>
            <person name="Ruiz-Duenas F.J."/>
            <person name="Sabat G."/>
            <person name="Salamov A."/>
            <person name="Samejima M."/>
            <person name="Schmutz J."/>
            <person name="Slot J.C."/>
            <person name="St John F."/>
            <person name="Stenlid J."/>
            <person name="Sun H."/>
            <person name="Sun S."/>
            <person name="Syed K."/>
            <person name="Tsang A."/>
            <person name="Wiebenga A."/>
            <person name="Young D."/>
            <person name="Pisabarro A."/>
            <person name="Eastwood D.C."/>
            <person name="Martin F."/>
            <person name="Cullen D."/>
            <person name="Grigoriev I.V."/>
            <person name="Hibbett D.S."/>
        </authorList>
    </citation>
    <scope>NUCLEOTIDE SEQUENCE [LARGE SCALE GENOMIC DNA]</scope>
    <source>
        <strain evidence="3">FP-101664</strain>
    </source>
</reference>
<dbReference type="GO" id="GO:0015074">
    <property type="term" value="P:DNA integration"/>
    <property type="evidence" value="ECO:0007669"/>
    <property type="project" value="InterPro"/>
</dbReference>
<dbReference type="Proteomes" id="UP000054317">
    <property type="component" value="Unassembled WGS sequence"/>
</dbReference>
<feature type="non-terminal residue" evidence="2">
    <location>
        <position position="244"/>
    </location>
</feature>
<dbReference type="InterPro" id="IPR052925">
    <property type="entry name" value="Phage_Integrase-like_Recomb"/>
</dbReference>
<organism evidence="2 3">
    <name type="scientific">Trametes versicolor (strain FP-101664)</name>
    <name type="common">White-rot fungus</name>
    <name type="synonym">Coriolus versicolor</name>
    <dbReference type="NCBI Taxonomy" id="717944"/>
    <lineage>
        <taxon>Eukaryota</taxon>
        <taxon>Fungi</taxon>
        <taxon>Dikarya</taxon>
        <taxon>Basidiomycota</taxon>
        <taxon>Agaricomycotina</taxon>
        <taxon>Agaricomycetes</taxon>
        <taxon>Polyporales</taxon>
        <taxon>Polyporaceae</taxon>
        <taxon>Trametes</taxon>
    </lineage>
</organism>
<dbReference type="RefSeq" id="XP_008045504.1">
    <property type="nucleotide sequence ID" value="XM_008047313.1"/>
</dbReference>
<dbReference type="Gene3D" id="1.10.443.10">
    <property type="entry name" value="Intergrase catalytic core"/>
    <property type="match status" value="1"/>
</dbReference>
<gene>
    <name evidence="2" type="ORF">TRAVEDRAFT_88700</name>
</gene>
<dbReference type="GO" id="GO:0006310">
    <property type="term" value="P:DNA recombination"/>
    <property type="evidence" value="ECO:0007669"/>
    <property type="project" value="UniProtKB-KW"/>
</dbReference>
<dbReference type="PANTHER" id="PTHR34605:SF3">
    <property type="entry name" value="P CELL-TYPE AGGLUTINATION PROTEIN MAP4-LIKE-RELATED"/>
    <property type="match status" value="1"/>
</dbReference>
<dbReference type="EMBL" id="JH711799">
    <property type="protein sequence ID" value="EIW51632.1"/>
    <property type="molecule type" value="Genomic_DNA"/>
</dbReference>
<dbReference type="InterPro" id="IPR011010">
    <property type="entry name" value="DNA_brk_join_enz"/>
</dbReference>
<dbReference type="OrthoDB" id="5598396at2759"/>
<evidence type="ECO:0008006" key="4">
    <source>
        <dbReference type="Google" id="ProtNLM"/>
    </source>
</evidence>
<evidence type="ECO:0000256" key="1">
    <source>
        <dbReference type="ARBA" id="ARBA00023172"/>
    </source>
</evidence>
<accession>R7S7N5</accession>
<dbReference type="GO" id="GO:0003677">
    <property type="term" value="F:DNA binding"/>
    <property type="evidence" value="ECO:0007669"/>
    <property type="project" value="InterPro"/>
</dbReference>
<keyword evidence="1" id="KW-0233">DNA recombination</keyword>
<proteinExistence type="predicted"/>
<dbReference type="OMA" id="HHIKPSS"/>
<evidence type="ECO:0000313" key="3">
    <source>
        <dbReference type="Proteomes" id="UP000054317"/>
    </source>
</evidence>
<name>R7S7N5_TRAVS</name>
<evidence type="ECO:0000313" key="2">
    <source>
        <dbReference type="EMBL" id="EIW51632.1"/>
    </source>
</evidence>
<dbReference type="KEGG" id="tvs:TRAVEDRAFT_88700"/>
<dbReference type="AlphaFoldDB" id="R7S7N5"/>
<dbReference type="InterPro" id="IPR013762">
    <property type="entry name" value="Integrase-like_cat_sf"/>
</dbReference>
<dbReference type="SUPFAM" id="SSF56349">
    <property type="entry name" value="DNA breaking-rejoining enzymes"/>
    <property type="match status" value="1"/>
</dbReference>
<feature type="non-terminal residue" evidence="2">
    <location>
        <position position="1"/>
    </location>
</feature>
<protein>
    <recommendedName>
        <fullName evidence="4">DNA breaking-rejoining enzyme</fullName>
    </recommendedName>
</protein>
<dbReference type="GeneID" id="19420733"/>
<dbReference type="PANTHER" id="PTHR34605">
    <property type="entry name" value="PHAGE_INTEGRASE DOMAIN-CONTAINING PROTEIN"/>
    <property type="match status" value="1"/>
</dbReference>
<sequence length="244" mass="27232">LHMFPIEPTSETLSLFATYMCHHIEPRSVDSYLSGICSELEPFYPAVRTARASPLVSRTMKGFKRLRSKPIVRKRALSKDELARAVASFGLNPSHDDLLFIAILLTGFHALLRLGELVWPDDTALQTYRKLTMRTSVKVDANTFEYLLPAHKADAFFEGNRVLVQRSAGAPDPHAAFCAFLKIRDTAFPFRAELWLRANATVPTRSWFMRRLRGIFPRDIAGHSMRAGGATSLAAAGVSPTTIQ</sequence>